<protein>
    <submittedName>
        <fullName evidence="3">Cell envelope-related transcriptional attenuator</fullName>
    </submittedName>
</protein>
<organism evidence="3 4">
    <name type="scientific">Brevibacillus borstelensis AK1</name>
    <dbReference type="NCBI Taxonomy" id="1300222"/>
    <lineage>
        <taxon>Bacteria</taxon>
        <taxon>Bacillati</taxon>
        <taxon>Bacillota</taxon>
        <taxon>Bacilli</taxon>
        <taxon>Bacillales</taxon>
        <taxon>Paenibacillaceae</taxon>
        <taxon>Brevibacillus</taxon>
    </lineage>
</organism>
<dbReference type="Gene3D" id="3.40.630.190">
    <property type="entry name" value="LCP protein"/>
    <property type="match status" value="1"/>
</dbReference>
<sequence length="335" mass="37883">MKNNQTQNLKRKRKSKRRIVFLLIPILVLLFVSTGYAVDLYRKAAMLEEKSHQELQRGTISPKRVEKKDALADSFSVLLMGVDDSEQRHKQYGEAIRTDALLLATFNKKDRSVKLLSIPRDSYVYVPVEQKKDKINHAHAFGGVDAAVETVEGLLDVPVDYYVKVNFTAFMEIVDALGGVEVDVPITFTEQDSKDRPRAIKLKKGLQTLNGEEALALVRTRKIDSDMERGKRQQLVLEAIFHKTLSFGSVTKYGALLEALGDNVKTNLRLSDLEAFYHFAKGSSVNIEKLQLKGSSMYKNNIYYYKLDEQDLAEIRKTLQEHLGLAKSSTLPQAS</sequence>
<feature type="domain" description="Cell envelope-related transcriptional attenuator" evidence="2">
    <location>
        <begin position="97"/>
        <end position="244"/>
    </location>
</feature>
<evidence type="ECO:0000256" key="1">
    <source>
        <dbReference type="ARBA" id="ARBA00006068"/>
    </source>
</evidence>
<dbReference type="InterPro" id="IPR050922">
    <property type="entry name" value="LytR/CpsA/Psr_CW_biosynth"/>
</dbReference>
<dbReference type="AlphaFoldDB" id="M8DX29"/>
<dbReference type="STRING" id="1300222.I532_16593"/>
<dbReference type="PANTHER" id="PTHR33392">
    <property type="entry name" value="POLYISOPRENYL-TEICHOIC ACID--PEPTIDOGLYCAN TEICHOIC ACID TRANSFERASE TAGU"/>
    <property type="match status" value="1"/>
</dbReference>
<keyword evidence="4" id="KW-1185">Reference proteome</keyword>
<dbReference type="Pfam" id="PF03816">
    <property type="entry name" value="LytR_cpsA_psr"/>
    <property type="match status" value="1"/>
</dbReference>
<dbReference type="NCBIfam" id="TIGR00350">
    <property type="entry name" value="lytR_cpsA_psr"/>
    <property type="match status" value="1"/>
</dbReference>
<proteinExistence type="inferred from homology"/>
<dbReference type="PATRIC" id="fig|1300222.3.peg.3473"/>
<dbReference type="EMBL" id="APBN01000007">
    <property type="protein sequence ID" value="EMT51561.1"/>
    <property type="molecule type" value="Genomic_DNA"/>
</dbReference>
<gene>
    <name evidence="3" type="ORF">I532_16593</name>
</gene>
<accession>M8DX29</accession>
<evidence type="ECO:0000313" key="3">
    <source>
        <dbReference type="EMBL" id="EMT51561.1"/>
    </source>
</evidence>
<dbReference type="PANTHER" id="PTHR33392:SF3">
    <property type="entry name" value="POLYISOPRENYL-TEICHOIC ACID--PEPTIDOGLYCAN TEICHOIC ACID TRANSFERASE TAGT"/>
    <property type="match status" value="1"/>
</dbReference>
<dbReference type="Proteomes" id="UP000012081">
    <property type="component" value="Unassembled WGS sequence"/>
</dbReference>
<evidence type="ECO:0000259" key="2">
    <source>
        <dbReference type="Pfam" id="PF03816"/>
    </source>
</evidence>
<evidence type="ECO:0000313" key="4">
    <source>
        <dbReference type="Proteomes" id="UP000012081"/>
    </source>
</evidence>
<name>M8DX29_9BACL</name>
<comment type="similarity">
    <text evidence="1">Belongs to the LytR/CpsA/Psr (LCP) family.</text>
</comment>
<reference evidence="3 4" key="1">
    <citation type="submission" date="2013-03" db="EMBL/GenBank/DDBJ databases">
        <title>Assembly of a new bacterial strain Brevibacillus borstelensis AK1.</title>
        <authorList>
            <person name="Rajan I."/>
            <person name="PoliReddy D."/>
            <person name="Sugumar T."/>
            <person name="Rathinam K."/>
            <person name="Alqarawi S."/>
            <person name="Khalil A.B."/>
            <person name="Sivakumar N."/>
        </authorList>
    </citation>
    <scope>NUCLEOTIDE SEQUENCE [LARGE SCALE GENOMIC DNA]</scope>
    <source>
        <strain evidence="3 4">AK1</strain>
    </source>
</reference>
<dbReference type="InterPro" id="IPR004474">
    <property type="entry name" value="LytR_CpsA_psr"/>
</dbReference>
<comment type="caution">
    <text evidence="3">The sequence shown here is derived from an EMBL/GenBank/DDBJ whole genome shotgun (WGS) entry which is preliminary data.</text>
</comment>